<evidence type="ECO:0000256" key="1">
    <source>
        <dbReference type="SAM" id="Coils"/>
    </source>
</evidence>
<keyword evidence="1" id="KW-0175">Coiled coil</keyword>
<comment type="caution">
    <text evidence="2">The sequence shown here is derived from an EMBL/GenBank/DDBJ whole genome shotgun (WGS) entry which is preliminary data.</text>
</comment>
<sequence>MPIPSEIQALIDRLNRELDEIEQEATEGLNILMRVISSFPENVILVQYLAYLNALLLFVDTSRRQIEIIVETLTPVDVPTSTIQESGEDLGTLLGRVLEGKNRVEQIFNFLRGLP</sequence>
<feature type="coiled-coil region" evidence="1">
    <location>
        <begin position="4"/>
        <end position="31"/>
    </location>
</feature>
<dbReference type="RefSeq" id="WP_413263812.1">
    <property type="nucleotide sequence ID" value="NZ_JBHFNR010000102.1"/>
</dbReference>
<protein>
    <recommendedName>
        <fullName evidence="4">Restriction endonuclease subunit S</fullName>
    </recommendedName>
</protein>
<name>A0ABV4XR13_9CYAN</name>
<dbReference type="Proteomes" id="UP001576784">
    <property type="component" value="Unassembled WGS sequence"/>
</dbReference>
<evidence type="ECO:0000313" key="2">
    <source>
        <dbReference type="EMBL" id="MFB2894163.1"/>
    </source>
</evidence>
<proteinExistence type="predicted"/>
<evidence type="ECO:0008006" key="4">
    <source>
        <dbReference type="Google" id="ProtNLM"/>
    </source>
</evidence>
<gene>
    <name evidence="2" type="ORF">ACE1CI_14730</name>
</gene>
<reference evidence="2 3" key="1">
    <citation type="submission" date="2024-09" db="EMBL/GenBank/DDBJ databases">
        <title>Floridaenema gen nov. (Aerosakkonemataceae, Aerosakkonematales ord. nov., Cyanobacteria) from benthic tropical and subtropical fresh waters, with the description of four new species.</title>
        <authorList>
            <person name="Moretto J.A."/>
            <person name="Berthold D.E."/>
            <person name="Lefler F.W."/>
            <person name="Huang I.-S."/>
            <person name="Laughinghouse H. IV."/>
        </authorList>
    </citation>
    <scope>NUCLEOTIDE SEQUENCE [LARGE SCALE GENOMIC DNA]</scope>
    <source>
        <strain evidence="2 3">BLCC-F50</strain>
    </source>
</reference>
<dbReference type="EMBL" id="JBHFNR010000102">
    <property type="protein sequence ID" value="MFB2894163.1"/>
    <property type="molecule type" value="Genomic_DNA"/>
</dbReference>
<accession>A0ABV4XR13</accession>
<organism evidence="2 3">
    <name type="scientific">Floridaenema flaviceps BLCC-F50</name>
    <dbReference type="NCBI Taxonomy" id="3153642"/>
    <lineage>
        <taxon>Bacteria</taxon>
        <taxon>Bacillati</taxon>
        <taxon>Cyanobacteriota</taxon>
        <taxon>Cyanophyceae</taxon>
        <taxon>Oscillatoriophycideae</taxon>
        <taxon>Aerosakkonematales</taxon>
        <taxon>Aerosakkonemataceae</taxon>
        <taxon>Floridanema</taxon>
        <taxon>Floridanema flaviceps</taxon>
    </lineage>
</organism>
<evidence type="ECO:0000313" key="3">
    <source>
        <dbReference type="Proteomes" id="UP001576784"/>
    </source>
</evidence>
<keyword evidence="3" id="KW-1185">Reference proteome</keyword>